<gene>
    <name evidence="2" type="ORF">M094_3295</name>
</gene>
<sequence>MFLFGILVYVGFALAMSSLAYRSYCISPGGENWDKYLKWYVAFFTVICAVRWNVGADAITYAFMFENGDYRKWSEINGEILFYGLTKLSSQLSIPFVIGMGLCAFFQIYPITKALKEHKYVLIVLPFVLFGSRFFLDLNNGVRQMIVASMFIYASRFIVDKKPWHYTVFILLGATIHQSAYMLIPFYFIADRITIADKRKMMLVFFTCCFVAGQTPAFQNLAEYVSDFATFFGYGGYAERTSVFLMQGKTNEALAFGPMMLSYLLTAYFTIWFGPFLKERYEEKLPYFNLWYNLSFFYICAYFLVCNISHIFIRPVQYFELFQMIIVSLLLYEFKYSEFRNQLLYVSLMIILWTNISWDVTKSYGLKRESTTYKVFFLHLNQVNRLLK</sequence>
<dbReference type="AlphaFoldDB" id="A0A078SSA7"/>
<reference evidence="2 3" key="1">
    <citation type="submission" date="2014-04" db="EMBL/GenBank/DDBJ databases">
        <authorList>
            <person name="Sears C."/>
            <person name="Carroll K."/>
            <person name="Sack B.R."/>
            <person name="Qadri F."/>
            <person name="Myers L.L."/>
            <person name="Chung G.-T."/>
            <person name="Escheverria P."/>
            <person name="Fraser C.M."/>
            <person name="Sadzewicz L."/>
            <person name="Shefchek K.A."/>
            <person name="Tallon L."/>
            <person name="Das S.P."/>
            <person name="Daugherty S."/>
            <person name="Mongodin E.F."/>
        </authorList>
    </citation>
    <scope>NUCLEOTIDE SEQUENCE [LARGE SCALE GENOMIC DNA]</scope>
    <source>
        <strain evidence="2 3">3978 T3 ii</strain>
    </source>
</reference>
<dbReference type="Pfam" id="PF14897">
    <property type="entry name" value="EpsG"/>
    <property type="match status" value="1"/>
</dbReference>
<keyword evidence="1" id="KW-1133">Transmembrane helix</keyword>
<keyword evidence="1" id="KW-0812">Transmembrane</keyword>
<dbReference type="RefSeq" id="WP_035447945.1">
    <property type="nucleotide sequence ID" value="NZ_JNHN01000007.1"/>
</dbReference>
<feature type="transmembrane region" description="Helical" evidence="1">
    <location>
        <begin position="253"/>
        <end position="273"/>
    </location>
</feature>
<feature type="transmembrane region" description="Helical" evidence="1">
    <location>
        <begin position="201"/>
        <end position="218"/>
    </location>
</feature>
<feature type="transmembrane region" description="Helical" evidence="1">
    <location>
        <begin position="38"/>
        <end position="64"/>
    </location>
</feature>
<dbReference type="Proteomes" id="UP000028013">
    <property type="component" value="Unassembled WGS sequence"/>
</dbReference>
<dbReference type="EMBL" id="JNHN01000007">
    <property type="protein sequence ID" value="KDS64588.1"/>
    <property type="molecule type" value="Genomic_DNA"/>
</dbReference>
<proteinExistence type="predicted"/>
<evidence type="ECO:0000256" key="1">
    <source>
        <dbReference type="SAM" id="Phobius"/>
    </source>
</evidence>
<feature type="transmembrane region" description="Helical" evidence="1">
    <location>
        <begin position="285"/>
        <end position="305"/>
    </location>
</feature>
<dbReference type="PATRIC" id="fig|1339349.3.peg.199"/>
<evidence type="ECO:0000313" key="2">
    <source>
        <dbReference type="EMBL" id="KDS64588.1"/>
    </source>
</evidence>
<accession>A0A078SSA7</accession>
<feature type="transmembrane region" description="Helical" evidence="1">
    <location>
        <begin position="165"/>
        <end position="189"/>
    </location>
</feature>
<comment type="caution">
    <text evidence="2">The sequence shown here is derived from an EMBL/GenBank/DDBJ whole genome shotgun (WGS) entry which is preliminary data.</text>
</comment>
<name>A0A078SSA7_BACUN</name>
<feature type="transmembrane region" description="Helical" evidence="1">
    <location>
        <begin position="118"/>
        <end position="135"/>
    </location>
</feature>
<keyword evidence="1" id="KW-0472">Membrane</keyword>
<evidence type="ECO:0000313" key="3">
    <source>
        <dbReference type="Proteomes" id="UP000028013"/>
    </source>
</evidence>
<dbReference type="InterPro" id="IPR049458">
    <property type="entry name" value="EpsG-like"/>
</dbReference>
<organism evidence="2 3">
    <name type="scientific">Bacteroides uniformis str. 3978 T3 ii</name>
    <dbReference type="NCBI Taxonomy" id="1339349"/>
    <lineage>
        <taxon>Bacteria</taxon>
        <taxon>Pseudomonadati</taxon>
        <taxon>Bacteroidota</taxon>
        <taxon>Bacteroidia</taxon>
        <taxon>Bacteroidales</taxon>
        <taxon>Bacteroidaceae</taxon>
        <taxon>Bacteroides</taxon>
    </lineage>
</organism>
<protein>
    <submittedName>
        <fullName evidence="2">Putative membrane protein</fullName>
    </submittedName>
</protein>
<feature type="transmembrane region" description="Helical" evidence="1">
    <location>
        <begin position="92"/>
        <end position="112"/>
    </location>
</feature>